<dbReference type="RefSeq" id="XP_065660484.1">
    <property type="nucleotide sequence ID" value="XM_065804412.1"/>
</dbReference>
<protein>
    <submittedName>
        <fullName evidence="4">GATA zinc finger domain-containing protein 14-like isoform X2</fullName>
    </submittedName>
</protein>
<feature type="chain" id="PRO_5045745707" evidence="2">
    <location>
        <begin position="24"/>
        <end position="364"/>
    </location>
</feature>
<sequence length="364" mass="42627">MKMSLKFKVTTVVIFSILHQTYSMPTRVLKNSFKKIESSDGKTLNDIITPYKLMKRSEYASVGYNNFNNYPMIPVEHGSNLDYYPNNVYAPHHTYNGHHFHHFHHFPQFSSSNYHNGHCVDETNHYGSYNLLPYGSSSFGEYPQAHNFENRYGGFNNIYDPNDPHHILHNNNILDLTDGFNEHGDKIGTVFPLLPDLVNHAPFSTIDNSCYHCWNDCSGNEYLHHGSSLGYPFMLPPLPFVVNAPLVNDESEAENKGKKEEKEVKKNTNEGKDKNNEKENKEKNNEKEENKEKNNEKEENKEKNNEKEENKEKNNEKEENKEKNNQKEENKEKNNEKEENKVKNNEKEEINVKNNEKKREKRKK</sequence>
<accession>A0ABM4CFJ6</accession>
<evidence type="ECO:0000256" key="2">
    <source>
        <dbReference type="SAM" id="SignalP"/>
    </source>
</evidence>
<keyword evidence="2" id="KW-0732">Signal</keyword>
<feature type="region of interest" description="Disordered" evidence="1">
    <location>
        <begin position="251"/>
        <end position="364"/>
    </location>
</feature>
<proteinExistence type="predicted"/>
<dbReference type="Proteomes" id="UP001652625">
    <property type="component" value="Chromosome 08"/>
</dbReference>
<evidence type="ECO:0000256" key="1">
    <source>
        <dbReference type="SAM" id="MobiDB-lite"/>
    </source>
</evidence>
<evidence type="ECO:0000313" key="4">
    <source>
        <dbReference type="RefSeq" id="XP_065660484.1"/>
    </source>
</evidence>
<keyword evidence="3" id="KW-1185">Reference proteome</keyword>
<evidence type="ECO:0000313" key="3">
    <source>
        <dbReference type="Proteomes" id="UP001652625"/>
    </source>
</evidence>
<organism evidence="3 4">
    <name type="scientific">Hydra vulgaris</name>
    <name type="common">Hydra</name>
    <name type="synonym">Hydra attenuata</name>
    <dbReference type="NCBI Taxonomy" id="6087"/>
    <lineage>
        <taxon>Eukaryota</taxon>
        <taxon>Metazoa</taxon>
        <taxon>Cnidaria</taxon>
        <taxon>Hydrozoa</taxon>
        <taxon>Hydroidolina</taxon>
        <taxon>Anthoathecata</taxon>
        <taxon>Aplanulata</taxon>
        <taxon>Hydridae</taxon>
        <taxon>Hydra</taxon>
    </lineage>
</organism>
<dbReference type="GeneID" id="136084415"/>
<feature type="compositionally biased region" description="Basic and acidic residues" evidence="1">
    <location>
        <begin position="253"/>
        <end position="358"/>
    </location>
</feature>
<feature type="signal peptide" evidence="2">
    <location>
        <begin position="1"/>
        <end position="23"/>
    </location>
</feature>
<reference evidence="4" key="1">
    <citation type="submission" date="2025-08" db="UniProtKB">
        <authorList>
            <consortium name="RefSeq"/>
        </authorList>
    </citation>
    <scope>IDENTIFICATION</scope>
</reference>
<name>A0ABM4CFJ6_HYDVU</name>
<gene>
    <name evidence="4" type="primary">LOC136084415</name>
</gene>